<evidence type="ECO:0000256" key="1">
    <source>
        <dbReference type="SAM" id="Coils"/>
    </source>
</evidence>
<evidence type="ECO:0000313" key="4">
    <source>
        <dbReference type="EMBL" id="KAF2717154.1"/>
    </source>
</evidence>
<feature type="coiled-coil region" evidence="1">
    <location>
        <begin position="957"/>
        <end position="1009"/>
    </location>
</feature>
<feature type="compositionally biased region" description="Acidic residues" evidence="2">
    <location>
        <begin position="337"/>
        <end position="348"/>
    </location>
</feature>
<feature type="compositionally biased region" description="Polar residues" evidence="2">
    <location>
        <begin position="186"/>
        <end position="202"/>
    </location>
</feature>
<organism evidence="4 5">
    <name type="scientific">Polychaeton citri CBS 116435</name>
    <dbReference type="NCBI Taxonomy" id="1314669"/>
    <lineage>
        <taxon>Eukaryota</taxon>
        <taxon>Fungi</taxon>
        <taxon>Dikarya</taxon>
        <taxon>Ascomycota</taxon>
        <taxon>Pezizomycotina</taxon>
        <taxon>Dothideomycetes</taxon>
        <taxon>Dothideomycetidae</taxon>
        <taxon>Capnodiales</taxon>
        <taxon>Capnodiaceae</taxon>
        <taxon>Polychaeton</taxon>
    </lineage>
</organism>
<dbReference type="Proteomes" id="UP000799441">
    <property type="component" value="Unassembled WGS sequence"/>
</dbReference>
<protein>
    <submittedName>
        <fullName evidence="4">Spc7-domain-containing protein</fullName>
    </submittedName>
</protein>
<dbReference type="PANTHER" id="PTHR28260:SF1">
    <property type="entry name" value="SPINDLE POLE BODY COMPONENT SPC105"/>
    <property type="match status" value="1"/>
</dbReference>
<feature type="region of interest" description="Disordered" evidence="2">
    <location>
        <begin position="522"/>
        <end position="665"/>
    </location>
</feature>
<dbReference type="AlphaFoldDB" id="A0A9P4Q2Y6"/>
<dbReference type="Pfam" id="PF18210">
    <property type="entry name" value="Knl1_RWD_C"/>
    <property type="match status" value="1"/>
</dbReference>
<evidence type="ECO:0000313" key="5">
    <source>
        <dbReference type="Proteomes" id="UP000799441"/>
    </source>
</evidence>
<feature type="region of interest" description="Disordered" evidence="2">
    <location>
        <begin position="300"/>
        <end position="474"/>
    </location>
</feature>
<sequence length="1278" mass="139627">MSSPENKENFAPAALGDGWTQVHDVSPRKNSKKGRSKSIGPGGLDGIKSGAASANSDAKDAKNRRKSAFIPVVKSILPNKDDEAKRKAERRKSLANRRVSFAPEATLHTWDVIEYMRDHTTSTEGSENTRRESGIRHSLPGQTHSTHRSDEEPPSTPPEQSDDVDLPSSSPAHQRDLHQKKHRRSSGTPPMNFNNPEDASSPSGYGESSEIDGESESEGEDMSEEYATGTAMSLDVGDETQHSSGSASSTSSSARLEAALKQAADLAGTRGIAYDEFGEMSMELVSEEITNAFKPWAQSKAHESPVSPTQGLETFSTFSPAQQTKLVSGTVQHPATVEEEEEDEDDMSMDVTKAVGGILNGGHRQGLDSDDGDGTMDFTQAVGQVLRGHDHRQKRRRSTSESGSPGVKESAPSKRRRSSAARVSLSGDATMDFTVAGGGILEAGSPRRTTRRQSAVRSAVRRQPSLPASDAGDATMDFTVAAGRIEPAGRVSDQSFDEGFSMEMTTALGGIKEAVSVETGAGFETPDMPISPSLNAINTTPKEQGRFKDADDIGPPSKLLTPILQLHSSRSSVHQSEDRVHGSPTRTLGFSPNAHVTYPELPPIEDDSGQPTSVNGDAQCDKQRVTPERESVSHLGLQSQDRELSPSVLKQQRSSPVEAATTQKIDSIALAPQGRNHYADVGEQPTTPQQQRTPQQRPSPSKDGISLADTIKLMNTPRKETLRNVTPKKQTPAKDATPRRGMTPRGKTPGKNTMSLGSPARRLNDELEQLKAARLPNKKIHLQEFLDEAGVRFMDLTTTKRRMTAAPTPSKGRNGAGILEDAQDISLGSGVVAGACTVPELEMFSHACRELKRYLSEGKADIKQLEQDTFDATPPLITAYMASESEQREAIDTQLRDIKANARYRSKEMWYGWRSQLLEDLMKGLQGIGENLIKDDETLQQAEQVLKQALPPLEQQHENVVAEAEELEQSVAATSEEEKAELDGLRNNLSNANLEVEEKRKILNALHAQVHEQEQLVGHLLEVKSECTDAIKEADRVREACRGVSMKEVSELKASVDALETKHGWKVTSASSSPPTVTMTYRETLQLFFHPSAFHINGESEPSERPNTTISLFHNTNSKHNHLQNQTTTLRFFLQLLRASLLALPQYSTRLPDMLSFVSSGWDTALEVAEAERRLSLEGMADARIVSDEHLSISSLILLPKVKTKVKVAFDLVANTGESKDLSTSVQSTASVVYGEAYDGKKLTDFVIERIDGFQHWDDAIRELREKLVAQGPKKKRV</sequence>
<feature type="compositionally biased region" description="Polar residues" evidence="2">
    <location>
        <begin position="532"/>
        <end position="542"/>
    </location>
</feature>
<dbReference type="PANTHER" id="PTHR28260">
    <property type="entry name" value="SPINDLE POLE BODY COMPONENT SPC105"/>
    <property type="match status" value="1"/>
</dbReference>
<name>A0A9P4Q2Y6_9PEZI</name>
<dbReference type="Pfam" id="PF15402">
    <property type="entry name" value="MELT_2"/>
    <property type="match status" value="6"/>
</dbReference>
<accession>A0A9P4Q2Y6</accession>
<dbReference type="InterPro" id="IPR033338">
    <property type="entry name" value="Spc105/Spc7"/>
</dbReference>
<dbReference type="GO" id="GO:0007094">
    <property type="term" value="P:mitotic spindle assembly checkpoint signaling"/>
    <property type="evidence" value="ECO:0007669"/>
    <property type="project" value="TreeGrafter"/>
</dbReference>
<dbReference type="GO" id="GO:0000776">
    <property type="term" value="C:kinetochore"/>
    <property type="evidence" value="ECO:0007669"/>
    <property type="project" value="TreeGrafter"/>
</dbReference>
<dbReference type="GO" id="GO:1990758">
    <property type="term" value="P:mitotic sister chromatid biorientation"/>
    <property type="evidence" value="ECO:0007669"/>
    <property type="project" value="TreeGrafter"/>
</dbReference>
<gene>
    <name evidence="4" type="ORF">K431DRAFT_256143</name>
</gene>
<feature type="region of interest" description="Disordered" evidence="2">
    <location>
        <begin position="678"/>
        <end position="758"/>
    </location>
</feature>
<evidence type="ECO:0000259" key="3">
    <source>
        <dbReference type="SMART" id="SM00787"/>
    </source>
</evidence>
<comment type="caution">
    <text evidence="4">The sequence shown here is derived from an EMBL/GenBank/DDBJ whole genome shotgun (WGS) entry which is preliminary data.</text>
</comment>
<feature type="compositionally biased region" description="Low complexity" evidence="2">
    <location>
        <begin position="243"/>
        <end position="254"/>
    </location>
</feature>
<feature type="compositionally biased region" description="Low complexity" evidence="2">
    <location>
        <begin position="452"/>
        <end position="463"/>
    </location>
</feature>
<dbReference type="InterPro" id="IPR013253">
    <property type="entry name" value="Spc7_domain"/>
</dbReference>
<proteinExistence type="predicted"/>
<feature type="region of interest" description="Disordered" evidence="2">
    <location>
        <begin position="1"/>
        <end position="255"/>
    </location>
</feature>
<dbReference type="EMBL" id="MU003851">
    <property type="protein sequence ID" value="KAF2717154.1"/>
    <property type="molecule type" value="Genomic_DNA"/>
</dbReference>
<dbReference type="SMART" id="SM01315">
    <property type="entry name" value="Spc7_N"/>
    <property type="match status" value="1"/>
</dbReference>
<feature type="compositionally biased region" description="Polar residues" evidence="2">
    <location>
        <begin position="306"/>
        <end position="333"/>
    </location>
</feature>
<feature type="compositionally biased region" description="Acidic residues" evidence="2">
    <location>
        <begin position="209"/>
        <end position="224"/>
    </location>
</feature>
<reference evidence="4" key="1">
    <citation type="journal article" date="2020" name="Stud. Mycol.">
        <title>101 Dothideomycetes genomes: a test case for predicting lifestyles and emergence of pathogens.</title>
        <authorList>
            <person name="Haridas S."/>
            <person name="Albert R."/>
            <person name="Binder M."/>
            <person name="Bloem J."/>
            <person name="Labutti K."/>
            <person name="Salamov A."/>
            <person name="Andreopoulos B."/>
            <person name="Baker S."/>
            <person name="Barry K."/>
            <person name="Bills G."/>
            <person name="Bluhm B."/>
            <person name="Cannon C."/>
            <person name="Castanera R."/>
            <person name="Culley D."/>
            <person name="Daum C."/>
            <person name="Ezra D."/>
            <person name="Gonzalez J."/>
            <person name="Henrissat B."/>
            <person name="Kuo A."/>
            <person name="Liang C."/>
            <person name="Lipzen A."/>
            <person name="Lutzoni F."/>
            <person name="Magnuson J."/>
            <person name="Mondo S."/>
            <person name="Nolan M."/>
            <person name="Ohm R."/>
            <person name="Pangilinan J."/>
            <person name="Park H.-J."/>
            <person name="Ramirez L."/>
            <person name="Alfaro M."/>
            <person name="Sun H."/>
            <person name="Tritt A."/>
            <person name="Yoshinaga Y."/>
            <person name="Zwiers L.-H."/>
            <person name="Turgeon B."/>
            <person name="Goodwin S."/>
            <person name="Spatafora J."/>
            <person name="Crous P."/>
            <person name="Grigoriev I."/>
        </authorList>
    </citation>
    <scope>NUCLEOTIDE SEQUENCE</scope>
    <source>
        <strain evidence="4">CBS 116435</strain>
    </source>
</reference>
<feature type="compositionally biased region" description="Basic and acidic residues" evidence="2">
    <location>
        <begin position="619"/>
        <end position="632"/>
    </location>
</feature>
<evidence type="ECO:0000256" key="2">
    <source>
        <dbReference type="SAM" id="MobiDB-lite"/>
    </source>
</evidence>
<feature type="compositionally biased region" description="Polar residues" evidence="2">
    <location>
        <begin position="648"/>
        <end position="665"/>
    </location>
</feature>
<feature type="compositionally biased region" description="Basic and acidic residues" evidence="2">
    <location>
        <begin position="114"/>
        <end position="135"/>
    </location>
</feature>
<dbReference type="SMART" id="SM00787">
    <property type="entry name" value="Spc7"/>
    <property type="match status" value="1"/>
</dbReference>
<dbReference type="InterPro" id="IPR040850">
    <property type="entry name" value="Knl1_RWD_C"/>
</dbReference>
<feature type="compositionally biased region" description="Low complexity" evidence="2">
    <location>
        <begin position="684"/>
        <end position="701"/>
    </location>
</feature>
<dbReference type="OrthoDB" id="5592879at2759"/>
<feature type="domain" description="Spc7 kinetochore protein" evidence="3">
    <location>
        <begin position="767"/>
        <end position="1090"/>
    </location>
</feature>
<keyword evidence="1" id="KW-0175">Coiled coil</keyword>
<keyword evidence="5" id="KW-1185">Reference proteome</keyword>
<dbReference type="Pfam" id="PF08317">
    <property type="entry name" value="Spc7"/>
    <property type="match status" value="1"/>
</dbReference>
<dbReference type="GO" id="GO:0034501">
    <property type="term" value="P:protein localization to kinetochore"/>
    <property type="evidence" value="ECO:0007669"/>
    <property type="project" value="TreeGrafter"/>
</dbReference>